<evidence type="ECO:0000313" key="6">
    <source>
        <dbReference type="Proteomes" id="UP000193922"/>
    </source>
</evidence>
<dbReference type="STRING" id="61395.A0A1Y1W7M9"/>
<sequence length="1297" mass="146461">RPATAERAEDRSEIEKLAAKHWLGSKPKYTKKCVDTIAKHLAGSHFAKRALQELERTQYLERFLWPHFSDASTDIHVLSVLLMVNEKHQEKLLATLWPVVEESFQMLFARVIKIALKAVDSRDVRSVVTQFLVACFGSLETECVRTACLPFVGISIWHNVSAKASIETEFERVPTLKRLWKHTMKKFKPGKTQPDELAVLTGQRDFLAQWIKAFLAALYEDQTVGFCIKSIELLADLLSQLATRRYVKLLIVDYQVLELCARSSMYKNDRFRSLVEMLEKMVYFQVDDITGQALSEYDAKDRQYQSLVRLQLLVFKRFPKQLEDLVVSGTRALGDTEALAGYLQVLGDDDLRELAEMLGVRTVPVIAADVDFIDGETYTNTFIICAIANRFKTRETVADQVRGISPYPTESSLFSELITEADNYGRSADPISLQYPVLPIPKLNLQFLTLHDYLSRSFELFQLESAYEIREDVKDAIKRLMPKVEDDVYFAGWARMAMPLSSFSIVDVQRPMIGQSAPSKVRADLSIDLKPYTETVRLEWDTEVRPHDVLVLVTVAGLASGKHVIKYVRGCEVESSVDTGSAESLRTLRVLLDANQYHSDLKLDDDVYDSFNVVLRRRPQENNFKAVLETIRELMVADEALPEWLAPAFLGYGDPAAAVKVGATNTVAFGDTFVDEAHLHECFDGYEVHGEFGKPCTVTFAGPDSKALTVSGAPKRATGPFQMLQKRQNSVRFTAAQVSAIQSASHPGLTMIVGPPGTGKTDVAVQIISNLYHAHPEQKILLVTHSNQALNQLFEKIIDLDIEPRHLLRLGHGEEELESEERYSKAGRVESYLERRQYLLAEVQRLARAMGIVGDFGYTCETARMFFITHVKVKWAAYQRKLSTEGLSKDNVTAAFPFSAFFEGSDASALFPEQASPEELAEITGGCYTYIEDMFDELQDIQPFELLRSSHDRSNYLLTNQARIVAMTCTHAALKRSDMLQLGFHYDTVVMEEAAQVLDIETFVPLAMQKTSARLKRVVLIGDHNQLPPVVKSQGLKVFGNLEQSLFARMVRLGVPYVELNRQARARPEIADLYRFRYDDLGDLSSVTTGAFAMPNPGLASTFQFINTEDLDGQGESEPTKHFYQNLAEAEYAVAIYQYMRLLGYPADTIAILTTYNGQCALLNDVLKRRCEWLPYFGRPKAVATVDQFQGQQADYVICSLVRTKTVGHIRDLRRFTVAVSRARLGLYVLGRRDVFESCFELQQSMQKLLENGDKLVVCKDELYGSELRKKRKASVVEGMVEMGKIVYDMSQKHVEE</sequence>
<dbReference type="GO" id="GO:0004386">
    <property type="term" value="F:helicase activity"/>
    <property type="evidence" value="ECO:0007669"/>
    <property type="project" value="InterPro"/>
</dbReference>
<dbReference type="FunFam" id="3.40.50.300:FF:002863">
    <property type="entry name" value="Pre-mRNA-splicing factor cwf11"/>
    <property type="match status" value="1"/>
</dbReference>
<keyword evidence="5" id="KW-0378">Hydrolase</keyword>
<dbReference type="PANTHER" id="PTHR10887:SF5">
    <property type="entry name" value="RNA HELICASE AQUARIUS"/>
    <property type="match status" value="1"/>
</dbReference>
<dbReference type="Pfam" id="PF16399">
    <property type="entry name" value="Aquarius_N_1st"/>
    <property type="match status" value="1"/>
</dbReference>
<feature type="non-terminal residue" evidence="5">
    <location>
        <position position="1"/>
    </location>
</feature>
<dbReference type="InterPro" id="IPR048966">
    <property type="entry name" value="Aquarius_b-barrel"/>
</dbReference>
<dbReference type="PANTHER" id="PTHR10887">
    <property type="entry name" value="DNA2/NAM7 HELICASE FAMILY"/>
    <property type="match status" value="1"/>
</dbReference>
<evidence type="ECO:0000259" key="4">
    <source>
        <dbReference type="Pfam" id="PF21143"/>
    </source>
</evidence>
<keyword evidence="6" id="KW-1185">Reference proteome</keyword>
<dbReference type="Pfam" id="PF21143">
    <property type="entry name" value="Aquarius_N_2nd"/>
    <property type="match status" value="1"/>
</dbReference>
<comment type="caution">
    <text evidence="5">The sequence shown here is derived from an EMBL/GenBank/DDBJ whole genome shotgun (WGS) entry which is preliminary data.</text>
</comment>
<dbReference type="OrthoDB" id="1879at2759"/>
<dbReference type="Gene3D" id="3.40.50.300">
    <property type="entry name" value="P-loop containing nucleotide triphosphate hydrolases"/>
    <property type="match status" value="2"/>
</dbReference>
<evidence type="ECO:0000259" key="2">
    <source>
        <dbReference type="Pfam" id="PF13087"/>
    </source>
</evidence>
<proteinExistence type="predicted"/>
<dbReference type="InterPro" id="IPR047187">
    <property type="entry name" value="SF1_C_Upf1"/>
</dbReference>
<dbReference type="SUPFAM" id="SSF52540">
    <property type="entry name" value="P-loop containing nucleoside triphosphate hydrolases"/>
    <property type="match status" value="1"/>
</dbReference>
<dbReference type="GO" id="GO:0003729">
    <property type="term" value="F:mRNA binding"/>
    <property type="evidence" value="ECO:0007669"/>
    <property type="project" value="TreeGrafter"/>
</dbReference>
<evidence type="ECO:0000259" key="3">
    <source>
        <dbReference type="Pfam" id="PF16399"/>
    </source>
</evidence>
<organism evidence="5 6">
    <name type="scientific">Linderina pennispora</name>
    <dbReference type="NCBI Taxonomy" id="61395"/>
    <lineage>
        <taxon>Eukaryota</taxon>
        <taxon>Fungi</taxon>
        <taxon>Fungi incertae sedis</taxon>
        <taxon>Zoopagomycota</taxon>
        <taxon>Kickxellomycotina</taxon>
        <taxon>Kickxellomycetes</taxon>
        <taxon>Kickxellales</taxon>
        <taxon>Kickxellaceae</taxon>
        <taxon>Linderina</taxon>
    </lineage>
</organism>
<dbReference type="GeneID" id="63800637"/>
<dbReference type="InterPro" id="IPR041679">
    <property type="entry name" value="DNA2/NAM7-like_C"/>
</dbReference>
<dbReference type="InterPro" id="IPR032174">
    <property type="entry name" value="Aquarius_N"/>
</dbReference>
<dbReference type="EMBL" id="MCFD01000008">
    <property type="protein sequence ID" value="ORX69174.1"/>
    <property type="molecule type" value="Genomic_DNA"/>
</dbReference>
<accession>A0A1Y1W7M9</accession>
<evidence type="ECO:0000313" key="5">
    <source>
        <dbReference type="EMBL" id="ORX69174.1"/>
    </source>
</evidence>
<feature type="non-terminal residue" evidence="5">
    <location>
        <position position="1297"/>
    </location>
</feature>
<feature type="domain" description="DNA2/NAM7 helicase-like C-terminal" evidence="2">
    <location>
        <begin position="1042"/>
        <end position="1233"/>
    </location>
</feature>
<protein>
    <submittedName>
        <fullName evidence="5">p-loop containing nucleoside triphosphate hydrolase protein</fullName>
    </submittedName>
</protein>
<dbReference type="InterPro" id="IPR041677">
    <property type="entry name" value="DNA2/NAM7_AAA_11"/>
</dbReference>
<dbReference type="RefSeq" id="XP_040742906.1">
    <property type="nucleotide sequence ID" value="XM_040883989.1"/>
</dbReference>
<evidence type="ECO:0000259" key="1">
    <source>
        <dbReference type="Pfam" id="PF13086"/>
    </source>
</evidence>
<dbReference type="InterPro" id="IPR045055">
    <property type="entry name" value="DNA2/NAM7-like"/>
</dbReference>
<reference evidence="5 6" key="1">
    <citation type="submission" date="2016-07" db="EMBL/GenBank/DDBJ databases">
        <title>Pervasive Adenine N6-methylation of Active Genes in Fungi.</title>
        <authorList>
            <consortium name="DOE Joint Genome Institute"/>
            <person name="Mondo S.J."/>
            <person name="Dannebaum R.O."/>
            <person name="Kuo R.C."/>
            <person name="Labutti K."/>
            <person name="Haridas S."/>
            <person name="Kuo A."/>
            <person name="Salamov A."/>
            <person name="Ahrendt S.R."/>
            <person name="Lipzen A."/>
            <person name="Sullivan W."/>
            <person name="Andreopoulos W.B."/>
            <person name="Clum A."/>
            <person name="Lindquist E."/>
            <person name="Daum C."/>
            <person name="Ramamoorthy G.K."/>
            <person name="Gryganskyi A."/>
            <person name="Culley D."/>
            <person name="Magnuson J.K."/>
            <person name="James T.Y."/>
            <person name="O'Malley M.A."/>
            <person name="Stajich J.E."/>
            <person name="Spatafora J.W."/>
            <person name="Visel A."/>
            <person name="Grigoriev I.V."/>
        </authorList>
    </citation>
    <scope>NUCLEOTIDE SEQUENCE [LARGE SCALE GENOMIC DNA]</scope>
    <source>
        <strain evidence="5 6">ATCC 12442</strain>
    </source>
</reference>
<dbReference type="GO" id="GO:0071013">
    <property type="term" value="C:catalytic step 2 spliceosome"/>
    <property type="evidence" value="ECO:0007669"/>
    <property type="project" value="TreeGrafter"/>
</dbReference>
<feature type="domain" description="RNA helicase aquarius beta-barrel" evidence="4">
    <location>
        <begin position="486"/>
        <end position="617"/>
    </location>
</feature>
<dbReference type="CDD" id="cd18808">
    <property type="entry name" value="SF1_C_Upf1"/>
    <property type="match status" value="1"/>
</dbReference>
<dbReference type="InterPro" id="IPR026300">
    <property type="entry name" value="CWF11_fam"/>
</dbReference>
<feature type="domain" description="RNA helicase aquarius N-terminal" evidence="3">
    <location>
        <begin position="14"/>
        <end position="378"/>
    </location>
</feature>
<dbReference type="Proteomes" id="UP000193922">
    <property type="component" value="Unassembled WGS sequence"/>
</dbReference>
<dbReference type="CDD" id="cd17935">
    <property type="entry name" value="EEXXQc_AQR"/>
    <property type="match status" value="1"/>
</dbReference>
<feature type="domain" description="DNA2/NAM7 helicase helicase" evidence="1">
    <location>
        <begin position="735"/>
        <end position="1034"/>
    </location>
</feature>
<dbReference type="PIRSF" id="PIRSF038901">
    <property type="entry name" value="AQR_cwf11"/>
    <property type="match status" value="1"/>
</dbReference>
<dbReference type="InterPro" id="IPR027417">
    <property type="entry name" value="P-loop_NTPase"/>
</dbReference>
<name>A0A1Y1W7M9_9FUNG</name>
<dbReference type="Pfam" id="PF13087">
    <property type="entry name" value="AAA_12"/>
    <property type="match status" value="1"/>
</dbReference>
<gene>
    <name evidence="5" type="ORF">DL89DRAFT_201949</name>
</gene>
<dbReference type="Pfam" id="PF13086">
    <property type="entry name" value="AAA_11"/>
    <property type="match status" value="1"/>
</dbReference>
<dbReference type="GO" id="GO:0016787">
    <property type="term" value="F:hydrolase activity"/>
    <property type="evidence" value="ECO:0007669"/>
    <property type="project" value="UniProtKB-KW"/>
</dbReference>
<dbReference type="GO" id="GO:0000398">
    <property type="term" value="P:mRNA splicing, via spliceosome"/>
    <property type="evidence" value="ECO:0007669"/>
    <property type="project" value="InterPro"/>
</dbReference>